<accession>A0A1C4U323</accession>
<feature type="domain" description="PIN" evidence="5">
    <location>
        <begin position="4"/>
        <end position="115"/>
    </location>
</feature>
<sequence>MTLLLDTHVALLAITGDATLGTEFLDRLRHEPDIFLSPVTLWEITIKQSAGKLQGPPDLAERVRDMGFRELPVTHAHAIAAGRLPPHHRDPFARMLVAQAITESLTLASRDASIALYDVDVLKV</sequence>
<evidence type="ECO:0000256" key="1">
    <source>
        <dbReference type="ARBA" id="ARBA00022722"/>
    </source>
</evidence>
<evidence type="ECO:0000313" key="7">
    <source>
        <dbReference type="Proteomes" id="UP000198243"/>
    </source>
</evidence>
<keyword evidence="1" id="KW-0540">Nuclease</keyword>
<keyword evidence="4" id="KW-0460">Magnesium</keyword>
<proteinExistence type="predicted"/>
<dbReference type="InterPro" id="IPR052919">
    <property type="entry name" value="TA_system_RNase"/>
</dbReference>
<dbReference type="GO" id="GO:0004518">
    <property type="term" value="F:nuclease activity"/>
    <property type="evidence" value="ECO:0007669"/>
    <property type="project" value="UniProtKB-KW"/>
</dbReference>
<keyword evidence="7" id="KW-1185">Reference proteome</keyword>
<dbReference type="EMBL" id="LT607412">
    <property type="protein sequence ID" value="SCE66081.1"/>
    <property type="molecule type" value="Genomic_DNA"/>
</dbReference>
<evidence type="ECO:0000259" key="5">
    <source>
        <dbReference type="Pfam" id="PF01850"/>
    </source>
</evidence>
<dbReference type="GO" id="GO:0046872">
    <property type="term" value="F:metal ion binding"/>
    <property type="evidence" value="ECO:0007669"/>
    <property type="project" value="UniProtKB-KW"/>
</dbReference>
<dbReference type="OrthoDB" id="9798990at2"/>
<dbReference type="PANTHER" id="PTHR36173">
    <property type="entry name" value="RIBONUCLEASE VAPC16-RELATED"/>
    <property type="match status" value="1"/>
</dbReference>
<gene>
    <name evidence="6" type="ORF">GA0070607_0078</name>
</gene>
<evidence type="ECO:0000313" key="6">
    <source>
        <dbReference type="EMBL" id="SCE66081.1"/>
    </source>
</evidence>
<dbReference type="InterPro" id="IPR041705">
    <property type="entry name" value="PIN_Sll0205"/>
</dbReference>
<keyword evidence="2" id="KW-0479">Metal-binding</keyword>
<dbReference type="Proteomes" id="UP000198243">
    <property type="component" value="Chromosome I"/>
</dbReference>
<keyword evidence="3" id="KW-0378">Hydrolase</keyword>
<reference evidence="7" key="1">
    <citation type="submission" date="2016-06" db="EMBL/GenBank/DDBJ databases">
        <authorList>
            <person name="Varghese N."/>
            <person name="Submissions Spin"/>
        </authorList>
    </citation>
    <scope>NUCLEOTIDE SEQUENCE [LARGE SCALE GENOMIC DNA]</scope>
    <source>
        <strain evidence="7">DSM 44875</strain>
    </source>
</reference>
<dbReference type="AlphaFoldDB" id="A0A1C4U323"/>
<evidence type="ECO:0000256" key="3">
    <source>
        <dbReference type="ARBA" id="ARBA00022801"/>
    </source>
</evidence>
<dbReference type="SUPFAM" id="SSF88723">
    <property type="entry name" value="PIN domain-like"/>
    <property type="match status" value="1"/>
</dbReference>
<dbReference type="InterPro" id="IPR002716">
    <property type="entry name" value="PIN_dom"/>
</dbReference>
<dbReference type="GO" id="GO:0016787">
    <property type="term" value="F:hydrolase activity"/>
    <property type="evidence" value="ECO:0007669"/>
    <property type="project" value="UniProtKB-KW"/>
</dbReference>
<evidence type="ECO:0000256" key="4">
    <source>
        <dbReference type="ARBA" id="ARBA00022842"/>
    </source>
</evidence>
<dbReference type="Pfam" id="PF01850">
    <property type="entry name" value="PIN"/>
    <property type="match status" value="1"/>
</dbReference>
<dbReference type="RefSeq" id="WP_089016372.1">
    <property type="nucleotide sequence ID" value="NZ_LT607412.1"/>
</dbReference>
<dbReference type="Gene3D" id="3.40.50.1010">
    <property type="entry name" value="5'-nuclease"/>
    <property type="match status" value="1"/>
</dbReference>
<dbReference type="CDD" id="cd09872">
    <property type="entry name" value="PIN_Sll0205-like"/>
    <property type="match status" value="1"/>
</dbReference>
<dbReference type="PANTHER" id="PTHR36173:SF2">
    <property type="entry name" value="RIBONUCLEASE VAPC16"/>
    <property type="match status" value="1"/>
</dbReference>
<dbReference type="InterPro" id="IPR029060">
    <property type="entry name" value="PIN-like_dom_sf"/>
</dbReference>
<organism evidence="6 7">
    <name type="scientific">Micromonospora coriariae</name>
    <dbReference type="NCBI Taxonomy" id="285665"/>
    <lineage>
        <taxon>Bacteria</taxon>
        <taxon>Bacillati</taxon>
        <taxon>Actinomycetota</taxon>
        <taxon>Actinomycetes</taxon>
        <taxon>Micromonosporales</taxon>
        <taxon>Micromonosporaceae</taxon>
        <taxon>Micromonospora</taxon>
    </lineage>
</organism>
<evidence type="ECO:0000256" key="2">
    <source>
        <dbReference type="ARBA" id="ARBA00022723"/>
    </source>
</evidence>
<protein>
    <submittedName>
        <fullName evidence="6">PIN domain nuclease, a component of toxin-antitoxin system (PIN domain)</fullName>
    </submittedName>
</protein>
<name>A0A1C4U323_9ACTN</name>